<gene>
    <name evidence="2" type="ORF">SAMN05216241_106109</name>
</gene>
<keyword evidence="3" id="KW-1185">Reference proteome</keyword>
<dbReference type="SUPFAM" id="SSF52949">
    <property type="entry name" value="Macro domain-like"/>
    <property type="match status" value="1"/>
</dbReference>
<dbReference type="Pfam" id="PF01661">
    <property type="entry name" value="Macro"/>
    <property type="match status" value="1"/>
</dbReference>
<dbReference type="STRING" id="1082479.SAMN05216241_106109"/>
<dbReference type="CDD" id="cd02908">
    <property type="entry name" value="Macro_OAADPr_deacetylase"/>
    <property type="match status" value="1"/>
</dbReference>
<reference evidence="2 3" key="1">
    <citation type="submission" date="2016-10" db="EMBL/GenBank/DDBJ databases">
        <authorList>
            <person name="de Groot N.N."/>
        </authorList>
    </citation>
    <scope>NUCLEOTIDE SEQUENCE [LARGE SCALE GENOMIC DNA]</scope>
    <source>
        <strain evidence="2 3">DSM 25584</strain>
    </source>
</reference>
<feature type="domain" description="Macro" evidence="1">
    <location>
        <begin position="1"/>
        <end position="174"/>
    </location>
</feature>
<name>A0A1G7S3S4_9PROT</name>
<dbReference type="InterPro" id="IPR043472">
    <property type="entry name" value="Macro_dom-like"/>
</dbReference>
<dbReference type="NCBIfam" id="NF001664">
    <property type="entry name" value="PRK00431.1-6"/>
    <property type="match status" value="1"/>
</dbReference>
<accession>A0A1G7S3S4</accession>
<proteinExistence type="predicted"/>
<dbReference type="Gene3D" id="3.40.220.10">
    <property type="entry name" value="Leucine Aminopeptidase, subunit E, domain 1"/>
    <property type="match status" value="1"/>
</dbReference>
<dbReference type="Proteomes" id="UP000199415">
    <property type="component" value="Unassembled WGS sequence"/>
</dbReference>
<dbReference type="GO" id="GO:0061463">
    <property type="term" value="F:O-acetyl-ADP-ribose deacetylase activity"/>
    <property type="evidence" value="ECO:0007669"/>
    <property type="project" value="TreeGrafter"/>
</dbReference>
<evidence type="ECO:0000313" key="2">
    <source>
        <dbReference type="EMBL" id="SDG17648.1"/>
    </source>
</evidence>
<evidence type="ECO:0000259" key="1">
    <source>
        <dbReference type="PROSITE" id="PS51154"/>
    </source>
</evidence>
<dbReference type="PROSITE" id="PS51154">
    <property type="entry name" value="MACRO"/>
    <property type="match status" value="1"/>
</dbReference>
<sequence>MADDTVDDRIDVVQGDITRLDVDAVVNAANKQLKRGGGVDGAIHKAAGPELQKALDGIGGCPAGEAVVTDGFNLPAGHIIHTVGPVWHGGDEGEDETLASAYRTSLAKAEEVGAARVAFPAISTGVYNFPQERAAEIAVQEARAWLREHDTPQRVVFCAFDAMTTAAYEKALAR</sequence>
<dbReference type="OrthoDB" id="6194521at2"/>
<dbReference type="AlphaFoldDB" id="A0A1G7S3S4"/>
<evidence type="ECO:0000313" key="3">
    <source>
        <dbReference type="Proteomes" id="UP000199415"/>
    </source>
</evidence>
<organism evidence="2 3">
    <name type="scientific">Limimonas halophila</name>
    <dbReference type="NCBI Taxonomy" id="1082479"/>
    <lineage>
        <taxon>Bacteria</taxon>
        <taxon>Pseudomonadati</taxon>
        <taxon>Pseudomonadota</taxon>
        <taxon>Alphaproteobacteria</taxon>
        <taxon>Rhodospirillales</taxon>
        <taxon>Rhodovibrionaceae</taxon>
        <taxon>Limimonas</taxon>
    </lineage>
</organism>
<dbReference type="EMBL" id="FNCE01000006">
    <property type="protein sequence ID" value="SDG17648.1"/>
    <property type="molecule type" value="Genomic_DNA"/>
</dbReference>
<dbReference type="SMART" id="SM00506">
    <property type="entry name" value="A1pp"/>
    <property type="match status" value="1"/>
</dbReference>
<dbReference type="PANTHER" id="PTHR11106">
    <property type="entry name" value="GANGLIOSIDE INDUCED DIFFERENTIATION ASSOCIATED PROTEIN 2-RELATED"/>
    <property type="match status" value="1"/>
</dbReference>
<dbReference type="PANTHER" id="PTHR11106:SF27">
    <property type="entry name" value="MACRO DOMAIN-CONTAINING PROTEIN"/>
    <property type="match status" value="1"/>
</dbReference>
<dbReference type="InterPro" id="IPR002589">
    <property type="entry name" value="Macro_dom"/>
</dbReference>
<dbReference type="RefSeq" id="WP_090020131.1">
    <property type="nucleotide sequence ID" value="NZ_FNCE01000006.1"/>
</dbReference>
<protein>
    <submittedName>
        <fullName evidence="2">O-acetyl-ADP-ribose deacetylase (Regulator of RNase III), contains Macro domain</fullName>
    </submittedName>
</protein>